<proteinExistence type="predicted"/>
<organism evidence="1 2">
    <name type="scientific">Pontivivens nitratireducens</name>
    <dbReference type="NCBI Taxonomy" id="2758038"/>
    <lineage>
        <taxon>Bacteria</taxon>
        <taxon>Pseudomonadati</taxon>
        <taxon>Pseudomonadota</taxon>
        <taxon>Alphaproteobacteria</taxon>
        <taxon>Rhodobacterales</taxon>
        <taxon>Paracoccaceae</taxon>
        <taxon>Pontivivens</taxon>
    </lineage>
</organism>
<dbReference type="KEGG" id="mon:G8E03_10450"/>
<name>A0A6G7VMA4_9RHOB</name>
<evidence type="ECO:0000313" key="2">
    <source>
        <dbReference type="Proteomes" id="UP000500791"/>
    </source>
</evidence>
<accession>A0A6G7VMA4</accession>
<keyword evidence="2" id="KW-1185">Reference proteome</keyword>
<gene>
    <name evidence="1" type="ORF">G8E03_10450</name>
</gene>
<dbReference type="RefSeq" id="WP_166191370.1">
    <property type="nucleotide sequence ID" value="NZ_CP049811.1"/>
</dbReference>
<dbReference type="EMBL" id="CP049811">
    <property type="protein sequence ID" value="QIK41151.1"/>
    <property type="molecule type" value="Genomic_DNA"/>
</dbReference>
<dbReference type="Proteomes" id="UP000500791">
    <property type="component" value="Chromosome"/>
</dbReference>
<sequence>MKVAIGIIVAVLVVLGLFFFFDLNQTQDGELPNVEVTGGEMPEYDVDAGDVDVGTTERTVTVPTVDLESPEEEAIEGQ</sequence>
<evidence type="ECO:0000313" key="1">
    <source>
        <dbReference type="EMBL" id="QIK41151.1"/>
    </source>
</evidence>
<reference evidence="1 2" key="1">
    <citation type="submission" date="2020-03" db="EMBL/GenBank/DDBJ databases">
        <title>Complete genome sequence of Monaibacterium sp. ALG8 with diverse plasmids.</title>
        <authorList>
            <person name="Sun C."/>
        </authorList>
    </citation>
    <scope>NUCLEOTIDE SEQUENCE [LARGE SCALE GENOMIC DNA]</scope>
    <source>
        <strain evidence="1 2">ALG8</strain>
    </source>
</reference>
<protein>
    <submittedName>
        <fullName evidence="1">Uncharacterized protein</fullName>
    </submittedName>
</protein>
<dbReference type="AlphaFoldDB" id="A0A6G7VMA4"/>